<dbReference type="AlphaFoldDB" id="A0A916TJW6"/>
<dbReference type="Proteomes" id="UP000621454">
    <property type="component" value="Unassembled WGS sequence"/>
</dbReference>
<name>A0A916TJW6_9ACTN</name>
<evidence type="ECO:0000313" key="1">
    <source>
        <dbReference type="EMBL" id="GGB48125.1"/>
    </source>
</evidence>
<dbReference type="EMBL" id="BMGC01000066">
    <property type="protein sequence ID" value="GGB48125.1"/>
    <property type="molecule type" value="Genomic_DNA"/>
</dbReference>
<accession>A0A916TJW6</accession>
<reference evidence="1" key="1">
    <citation type="journal article" date="2014" name="Int. J. Syst. Evol. Microbiol.">
        <title>Complete genome sequence of Corynebacterium casei LMG S-19264T (=DSM 44701T), isolated from a smear-ripened cheese.</title>
        <authorList>
            <consortium name="US DOE Joint Genome Institute (JGI-PGF)"/>
            <person name="Walter F."/>
            <person name="Albersmeier A."/>
            <person name="Kalinowski J."/>
            <person name="Ruckert C."/>
        </authorList>
    </citation>
    <scope>NUCLEOTIDE SEQUENCE</scope>
    <source>
        <strain evidence="1">CGMCC 1.12827</strain>
    </source>
</reference>
<organism evidence="1 2">
    <name type="scientific">Gordonia jinhuaensis</name>
    <dbReference type="NCBI Taxonomy" id="1517702"/>
    <lineage>
        <taxon>Bacteria</taxon>
        <taxon>Bacillati</taxon>
        <taxon>Actinomycetota</taxon>
        <taxon>Actinomycetes</taxon>
        <taxon>Mycobacteriales</taxon>
        <taxon>Gordoniaceae</taxon>
        <taxon>Gordonia</taxon>
    </lineage>
</organism>
<protein>
    <submittedName>
        <fullName evidence="1">Uncharacterized protein</fullName>
    </submittedName>
</protein>
<evidence type="ECO:0000313" key="2">
    <source>
        <dbReference type="Proteomes" id="UP000621454"/>
    </source>
</evidence>
<gene>
    <name evidence="1" type="ORF">GCM10011489_39080</name>
</gene>
<sequence length="144" mass="14795">MAESDTVSPLPVVSVLTWVSLTEKGVETSILGAASAVAAVTEVDPVSPLRVHCGVVSPVGSAVGQDLGADDCASVVVEEDEPESPQAARETARHAADAATAADLILTVATLPIGREHVSRVRHVRDGRAAPISVSIHRQMTATT</sequence>
<keyword evidence="2" id="KW-1185">Reference proteome</keyword>
<reference evidence="1" key="2">
    <citation type="submission" date="2020-09" db="EMBL/GenBank/DDBJ databases">
        <authorList>
            <person name="Sun Q."/>
            <person name="Zhou Y."/>
        </authorList>
    </citation>
    <scope>NUCLEOTIDE SEQUENCE</scope>
    <source>
        <strain evidence="1">CGMCC 1.12827</strain>
    </source>
</reference>
<comment type="caution">
    <text evidence="1">The sequence shown here is derived from an EMBL/GenBank/DDBJ whole genome shotgun (WGS) entry which is preliminary data.</text>
</comment>
<proteinExistence type="predicted"/>